<comment type="caution">
    <text evidence="1">The sequence shown here is derived from an EMBL/GenBank/DDBJ whole genome shotgun (WGS) entry which is preliminary data.</text>
</comment>
<dbReference type="EMBL" id="CAJVPW010023592">
    <property type="protein sequence ID" value="CAG8701791.1"/>
    <property type="molecule type" value="Genomic_DNA"/>
</dbReference>
<organism evidence="1 2">
    <name type="scientific">Cetraspora pellucida</name>
    <dbReference type="NCBI Taxonomy" id="1433469"/>
    <lineage>
        <taxon>Eukaryota</taxon>
        <taxon>Fungi</taxon>
        <taxon>Fungi incertae sedis</taxon>
        <taxon>Mucoromycota</taxon>
        <taxon>Glomeromycotina</taxon>
        <taxon>Glomeromycetes</taxon>
        <taxon>Diversisporales</taxon>
        <taxon>Gigasporaceae</taxon>
        <taxon>Cetraspora</taxon>
    </lineage>
</organism>
<sequence>MDEFDQNFENYNNFNEYITEMEELEYGEMLSTDMQIFEINNPNIDSEEDTGIEDSTVEVEDTNLETSTRYSADVWDHVDKEDRHCKFPGCTTIFSPKTSTSSIREHLYRHGLLKKKKYKLHSEKEQIERLILLIKWIIQSMQPFSVVD</sequence>
<dbReference type="Proteomes" id="UP000789366">
    <property type="component" value="Unassembled WGS sequence"/>
</dbReference>
<evidence type="ECO:0000313" key="1">
    <source>
        <dbReference type="EMBL" id="CAG8701791.1"/>
    </source>
</evidence>
<accession>A0ACA9PCL6</accession>
<keyword evidence="2" id="KW-1185">Reference proteome</keyword>
<name>A0ACA9PCL6_9GLOM</name>
<feature type="non-terminal residue" evidence="1">
    <location>
        <position position="148"/>
    </location>
</feature>
<reference evidence="1" key="1">
    <citation type="submission" date="2021-06" db="EMBL/GenBank/DDBJ databases">
        <authorList>
            <person name="Kallberg Y."/>
            <person name="Tangrot J."/>
            <person name="Rosling A."/>
        </authorList>
    </citation>
    <scope>NUCLEOTIDE SEQUENCE</scope>
    <source>
        <strain evidence="1">28 12/20/2015</strain>
    </source>
</reference>
<proteinExistence type="predicted"/>
<evidence type="ECO:0000313" key="2">
    <source>
        <dbReference type="Proteomes" id="UP000789366"/>
    </source>
</evidence>
<gene>
    <name evidence="1" type="ORF">SPELUC_LOCUS11312</name>
</gene>
<protein>
    <submittedName>
        <fullName evidence="1">7543_t:CDS:1</fullName>
    </submittedName>
</protein>
<feature type="non-terminal residue" evidence="1">
    <location>
        <position position="1"/>
    </location>
</feature>